<organism evidence="2 3">
    <name type="scientific">Mycolicibacter terrae</name>
    <dbReference type="NCBI Taxonomy" id="1788"/>
    <lineage>
        <taxon>Bacteria</taxon>
        <taxon>Bacillati</taxon>
        <taxon>Actinomycetota</taxon>
        <taxon>Actinomycetes</taxon>
        <taxon>Mycobacteriales</taxon>
        <taxon>Mycobacteriaceae</taxon>
        <taxon>Mycolicibacter</taxon>
    </lineage>
</organism>
<feature type="compositionally biased region" description="Basic and acidic residues" evidence="1">
    <location>
        <begin position="14"/>
        <end position="25"/>
    </location>
</feature>
<keyword evidence="3" id="KW-1185">Reference proteome</keyword>
<dbReference type="Proteomes" id="UP000467636">
    <property type="component" value="Chromosome"/>
</dbReference>
<evidence type="ECO:0000256" key="1">
    <source>
        <dbReference type="SAM" id="MobiDB-lite"/>
    </source>
</evidence>
<accession>A0AAD1MGW9</accession>
<dbReference type="EMBL" id="AP022564">
    <property type="protein sequence ID" value="BBX22948.1"/>
    <property type="molecule type" value="Genomic_DNA"/>
</dbReference>
<reference evidence="2 3" key="1">
    <citation type="journal article" date="2019" name="Emerg. Microbes Infect.">
        <title>Comprehensive subspecies identification of 175 nontuberculous mycobacteria species based on 7547 genomic profiles.</title>
        <authorList>
            <person name="Matsumoto Y."/>
            <person name="Kinjo T."/>
            <person name="Motooka D."/>
            <person name="Nabeya D."/>
            <person name="Jung N."/>
            <person name="Uechi K."/>
            <person name="Horii T."/>
            <person name="Iida T."/>
            <person name="Fujita J."/>
            <person name="Nakamura S."/>
        </authorList>
    </citation>
    <scope>NUCLEOTIDE SEQUENCE [LARGE SCALE GENOMIC DNA]</scope>
    <source>
        <strain evidence="2 3">JCM 12143</strain>
    </source>
</reference>
<proteinExistence type="predicted"/>
<evidence type="ECO:0000313" key="3">
    <source>
        <dbReference type="Proteomes" id="UP000467636"/>
    </source>
</evidence>
<feature type="region of interest" description="Disordered" evidence="1">
    <location>
        <begin position="1"/>
        <end position="29"/>
    </location>
</feature>
<evidence type="ECO:0000313" key="2">
    <source>
        <dbReference type="EMBL" id="BBX22948.1"/>
    </source>
</evidence>
<name>A0AAD1MGW9_9MYCO</name>
<protein>
    <submittedName>
        <fullName evidence="2">Uncharacterized protein</fullName>
    </submittedName>
</protein>
<gene>
    <name evidence="2" type="ORF">MTER_23590</name>
</gene>
<dbReference type="AlphaFoldDB" id="A0AAD1MGW9"/>
<sequence length="219" mass="24898">MENRLRRSAARQGLRLEKSRTRDPQGSDYGTYQLVDVATNTIAKCGSQRGYGLGLNEINQVLNEGSLSWFHQQLTLHEQIAVLNDPFGSLPTSLAERLMHRPGISMTYWVGSDDPTHWTLDAIAARRLQAVKRQLDDWWQGLTDEQRRYVTDHRGGELGAEYADIVQSASSDPINNPDALVVIVVRDAKNQHRFQLPPLVRAYVEMIAVRKAPRPKWNR</sequence>